<feature type="compositionally biased region" description="Polar residues" evidence="7">
    <location>
        <begin position="84"/>
        <end position="113"/>
    </location>
</feature>
<dbReference type="CDD" id="cd12148">
    <property type="entry name" value="fungal_TF_MHR"/>
    <property type="match status" value="1"/>
</dbReference>
<evidence type="ECO:0000313" key="9">
    <source>
        <dbReference type="EMBL" id="KAE8413036.1"/>
    </source>
</evidence>
<evidence type="ECO:0000256" key="7">
    <source>
        <dbReference type="SAM" id="MobiDB-lite"/>
    </source>
</evidence>
<dbReference type="InterPro" id="IPR001138">
    <property type="entry name" value="Zn2Cys6_DnaBD"/>
</dbReference>
<keyword evidence="2" id="KW-0479">Metal-binding</keyword>
<keyword evidence="5" id="KW-0804">Transcription</keyword>
<sequence>MEGSRQRRVHQACEPCRRKKVKCPGQRPTCSFCQRLGQPCNYSSGPPGQRFRNQERHHGTLGRRMEALEDKLDQVLRSLDRSNTRASPTGVLTRSSKSTHSPTPSQAHQTIESQPIHDVGLPIFPAGEDRLVEVGQLYQKWCHNQPLCLFRQEDFPNSLQFRDQELQLAIQTLTCRFPPGHLKPTIRYEIDSMSGLCRKLVMEHVANSKVKLSTLQTLCLLSMACFADGDVMQAGLDLAMASYFASCLPAASSLGDQLECSLCIQSISLLQCLQASIPDATKATSIGSLFRNSSMLEITNHRSIRLPLRYEPGPEDDSDRGILFYMSQAAEVWHMARIYAAAQVGSEDPPPWEPQSDYSIVMLRNLELDCRFPLRYRFAKNNFGGVAPEALHQRRDYWGPWLFIQFIHAAIPTLINHPFLLSMRLKNFRHMMPQTFMHQSFDHISRHTAWTICFLDLVETQNFQISDPSIAHCVVVVATIHLQHSFVEDDSLRKRAQDGYDKCMRFLDRMGSIWPFVFSMTQNLRKLEDSITTVPPIDTQSNGPHEPHLSWSIDAQLLWDILIYEKAGRRETNTDKSMFDGIIDVEDQCHESDVAEFSMVGTAGISGHKTAWKEISAYAPEDNTPRHQLNRLNTPIGSTNQGPSATQLGGVDSLRDLNMINQGDFFLQAEDYGRAIHDWFNFDMTDPMYGRML</sequence>
<evidence type="ECO:0000256" key="4">
    <source>
        <dbReference type="ARBA" id="ARBA00023125"/>
    </source>
</evidence>
<dbReference type="InterPro" id="IPR036864">
    <property type="entry name" value="Zn2-C6_fun-type_DNA-bd_sf"/>
</dbReference>
<feature type="region of interest" description="Disordered" evidence="7">
    <location>
        <begin position="78"/>
        <end position="114"/>
    </location>
</feature>
<keyword evidence="4" id="KW-0238">DNA-binding</keyword>
<accession>A0ABQ6W7E4</accession>
<name>A0ABQ6W7E4_9EURO</name>
<keyword evidence="10" id="KW-1185">Reference proteome</keyword>
<dbReference type="SMART" id="SM00066">
    <property type="entry name" value="GAL4"/>
    <property type="match status" value="1"/>
</dbReference>
<dbReference type="Proteomes" id="UP000325395">
    <property type="component" value="Unassembled WGS sequence"/>
</dbReference>
<keyword evidence="6" id="KW-0539">Nucleus</keyword>
<keyword evidence="3" id="KW-0805">Transcription regulation</keyword>
<evidence type="ECO:0000313" key="10">
    <source>
        <dbReference type="Proteomes" id="UP000325395"/>
    </source>
</evidence>
<proteinExistence type="predicted"/>
<comment type="subcellular location">
    <subcellularLocation>
        <location evidence="1">Nucleus</location>
    </subcellularLocation>
</comment>
<dbReference type="SUPFAM" id="SSF57701">
    <property type="entry name" value="Zn2/Cys6 DNA-binding domain"/>
    <property type="match status" value="1"/>
</dbReference>
<dbReference type="InterPro" id="IPR050815">
    <property type="entry name" value="TF_fung"/>
</dbReference>
<dbReference type="PANTHER" id="PTHR47338">
    <property type="entry name" value="ZN(II)2CYS6 TRANSCRIPTION FACTOR (EUROFUNG)-RELATED"/>
    <property type="match status" value="1"/>
</dbReference>
<evidence type="ECO:0000256" key="1">
    <source>
        <dbReference type="ARBA" id="ARBA00004123"/>
    </source>
</evidence>
<dbReference type="Pfam" id="PF00172">
    <property type="entry name" value="Zn_clus"/>
    <property type="match status" value="1"/>
</dbReference>
<protein>
    <recommendedName>
        <fullName evidence="8">Zn(2)-C6 fungal-type domain-containing protein</fullName>
    </recommendedName>
</protein>
<reference evidence="9 10" key="1">
    <citation type="submission" date="2019-04" db="EMBL/GenBank/DDBJ databases">
        <authorList>
            <consortium name="DOE Joint Genome Institute"/>
            <person name="Mondo S."/>
            <person name="Kjaerbolling I."/>
            <person name="Vesth T."/>
            <person name="Frisvad J.C."/>
            <person name="Nybo J.L."/>
            <person name="Theobald S."/>
            <person name="Kildgaard S."/>
            <person name="Isbrandt T."/>
            <person name="Kuo A."/>
            <person name="Sato A."/>
            <person name="Lyhne E.K."/>
            <person name="Kogle M.E."/>
            <person name="Wiebenga A."/>
            <person name="Kun R.S."/>
            <person name="Lubbers R.J."/>
            <person name="Makela M.R."/>
            <person name="Barry K."/>
            <person name="Chovatia M."/>
            <person name="Clum A."/>
            <person name="Daum C."/>
            <person name="Haridas S."/>
            <person name="He G."/>
            <person name="LaButti K."/>
            <person name="Lipzen A."/>
            <person name="Riley R."/>
            <person name="Salamov A."/>
            <person name="Simmons B.A."/>
            <person name="Magnuson J.K."/>
            <person name="Henrissat B."/>
            <person name="Mortensen U.H."/>
            <person name="Larsen T.O."/>
            <person name="Devries R.P."/>
            <person name="Grigoriev I.V."/>
            <person name="Machida M."/>
            <person name="Baker S.E."/>
            <person name="Andersen M.R."/>
            <person name="Cantor M.N."/>
            <person name="Hua S.X."/>
        </authorList>
    </citation>
    <scope>NUCLEOTIDE SEQUENCE [LARGE SCALE GENOMIC DNA]</scope>
    <source>
        <strain evidence="9 10">CBS 117616</strain>
    </source>
</reference>
<organism evidence="9 10">
    <name type="scientific">Aspergillus pseudocaelatus</name>
    <dbReference type="NCBI Taxonomy" id="1825620"/>
    <lineage>
        <taxon>Eukaryota</taxon>
        <taxon>Fungi</taxon>
        <taxon>Dikarya</taxon>
        <taxon>Ascomycota</taxon>
        <taxon>Pezizomycotina</taxon>
        <taxon>Eurotiomycetes</taxon>
        <taxon>Eurotiomycetidae</taxon>
        <taxon>Eurotiales</taxon>
        <taxon>Aspergillaceae</taxon>
        <taxon>Aspergillus</taxon>
        <taxon>Aspergillus subgen. Circumdati</taxon>
    </lineage>
</organism>
<evidence type="ECO:0000256" key="6">
    <source>
        <dbReference type="ARBA" id="ARBA00023242"/>
    </source>
</evidence>
<dbReference type="PANTHER" id="PTHR47338:SF9">
    <property type="entry name" value="ZN(II)2CYS6 TRANSCRIPTION FACTOR (EUROFUNG)"/>
    <property type="match status" value="1"/>
</dbReference>
<evidence type="ECO:0000256" key="5">
    <source>
        <dbReference type="ARBA" id="ARBA00023163"/>
    </source>
</evidence>
<feature type="domain" description="Zn(2)-C6 fungal-type" evidence="8">
    <location>
        <begin position="12"/>
        <end position="42"/>
    </location>
</feature>
<dbReference type="EMBL" id="ML735816">
    <property type="protein sequence ID" value="KAE8413036.1"/>
    <property type="molecule type" value="Genomic_DNA"/>
</dbReference>
<gene>
    <name evidence="9" type="ORF">BDV36DRAFT_43245</name>
</gene>
<evidence type="ECO:0000256" key="2">
    <source>
        <dbReference type="ARBA" id="ARBA00022723"/>
    </source>
</evidence>
<dbReference type="CDD" id="cd00067">
    <property type="entry name" value="GAL4"/>
    <property type="match status" value="1"/>
</dbReference>
<dbReference type="PROSITE" id="PS00463">
    <property type="entry name" value="ZN2_CY6_FUNGAL_1"/>
    <property type="match status" value="1"/>
</dbReference>
<evidence type="ECO:0000259" key="8">
    <source>
        <dbReference type="PROSITE" id="PS50048"/>
    </source>
</evidence>
<dbReference type="PROSITE" id="PS50048">
    <property type="entry name" value="ZN2_CY6_FUNGAL_2"/>
    <property type="match status" value="1"/>
</dbReference>
<evidence type="ECO:0000256" key="3">
    <source>
        <dbReference type="ARBA" id="ARBA00023015"/>
    </source>
</evidence>
<dbReference type="Gene3D" id="4.10.240.10">
    <property type="entry name" value="Zn(2)-C6 fungal-type DNA-binding domain"/>
    <property type="match status" value="1"/>
</dbReference>